<keyword evidence="2" id="KW-0436">Ligase</keyword>
<feature type="domain" description="AMP-binding enzyme C-terminal" evidence="5">
    <location>
        <begin position="428"/>
        <end position="503"/>
    </location>
</feature>
<organism evidence="6 7">
    <name type="scientific">Nocardioides piscis</name>
    <dbReference type="NCBI Taxonomy" id="2714938"/>
    <lineage>
        <taxon>Bacteria</taxon>
        <taxon>Bacillati</taxon>
        <taxon>Actinomycetota</taxon>
        <taxon>Actinomycetes</taxon>
        <taxon>Propionibacteriales</taxon>
        <taxon>Nocardioidaceae</taxon>
        <taxon>Nocardioides</taxon>
    </lineage>
</organism>
<feature type="domain" description="AMP-dependent synthetase/ligase" evidence="4">
    <location>
        <begin position="15"/>
        <end position="366"/>
    </location>
</feature>
<name>A0A6G7YHB9_9ACTN</name>
<dbReference type="Gene3D" id="3.40.50.12780">
    <property type="entry name" value="N-terminal domain of ligase-like"/>
    <property type="match status" value="1"/>
</dbReference>
<dbReference type="InterPro" id="IPR025110">
    <property type="entry name" value="AMP-bd_C"/>
</dbReference>
<feature type="region of interest" description="Disordered" evidence="3">
    <location>
        <begin position="503"/>
        <end position="530"/>
    </location>
</feature>
<reference evidence="6 7" key="1">
    <citation type="submission" date="2020-03" db="EMBL/GenBank/DDBJ databases">
        <title>Nocardioides sp. nov., isolated from fish.</title>
        <authorList>
            <person name="Hyun D.-W."/>
            <person name="Bae J.-W."/>
        </authorList>
    </citation>
    <scope>NUCLEOTIDE SEQUENCE [LARGE SCALE GENOMIC DNA]</scope>
    <source>
        <strain evidence="6 7">HDW12A</strain>
    </source>
</reference>
<keyword evidence="7" id="KW-1185">Reference proteome</keyword>
<dbReference type="PANTHER" id="PTHR43201:SF5">
    <property type="entry name" value="MEDIUM-CHAIN ACYL-COA LIGASE ACSF2, MITOCHONDRIAL"/>
    <property type="match status" value="1"/>
</dbReference>
<dbReference type="KEGG" id="npi:G7071_12890"/>
<proteinExistence type="inferred from homology"/>
<evidence type="ECO:0000256" key="1">
    <source>
        <dbReference type="ARBA" id="ARBA00006432"/>
    </source>
</evidence>
<dbReference type="Proteomes" id="UP000502035">
    <property type="component" value="Chromosome"/>
</dbReference>
<dbReference type="AlphaFoldDB" id="A0A6G7YHB9"/>
<dbReference type="Pfam" id="PF00501">
    <property type="entry name" value="AMP-binding"/>
    <property type="match status" value="1"/>
</dbReference>
<dbReference type="InterPro" id="IPR042099">
    <property type="entry name" value="ANL_N_sf"/>
</dbReference>
<dbReference type="GO" id="GO:0031956">
    <property type="term" value="F:medium-chain fatty acid-CoA ligase activity"/>
    <property type="evidence" value="ECO:0007669"/>
    <property type="project" value="TreeGrafter"/>
</dbReference>
<evidence type="ECO:0000259" key="5">
    <source>
        <dbReference type="Pfam" id="PF13193"/>
    </source>
</evidence>
<evidence type="ECO:0000256" key="3">
    <source>
        <dbReference type="SAM" id="MobiDB-lite"/>
    </source>
</evidence>
<dbReference type="GO" id="GO:0006631">
    <property type="term" value="P:fatty acid metabolic process"/>
    <property type="evidence" value="ECO:0007669"/>
    <property type="project" value="TreeGrafter"/>
</dbReference>
<dbReference type="SUPFAM" id="SSF56801">
    <property type="entry name" value="Acetyl-CoA synthetase-like"/>
    <property type="match status" value="1"/>
</dbReference>
<dbReference type="InterPro" id="IPR045851">
    <property type="entry name" value="AMP-bd_C_sf"/>
</dbReference>
<dbReference type="PANTHER" id="PTHR43201">
    <property type="entry name" value="ACYL-COA SYNTHETASE"/>
    <property type="match status" value="1"/>
</dbReference>
<dbReference type="EMBL" id="CP049866">
    <property type="protein sequence ID" value="QIK76193.1"/>
    <property type="molecule type" value="Genomic_DNA"/>
</dbReference>
<evidence type="ECO:0000256" key="2">
    <source>
        <dbReference type="ARBA" id="ARBA00022598"/>
    </source>
</evidence>
<protein>
    <submittedName>
        <fullName evidence="6">AMP-binding protein</fullName>
    </submittedName>
</protein>
<evidence type="ECO:0000313" key="6">
    <source>
        <dbReference type="EMBL" id="QIK76193.1"/>
    </source>
</evidence>
<evidence type="ECO:0000259" key="4">
    <source>
        <dbReference type="Pfam" id="PF00501"/>
    </source>
</evidence>
<accession>A0A6G7YHB9</accession>
<comment type="similarity">
    <text evidence="1">Belongs to the ATP-dependent AMP-binding enzyme family.</text>
</comment>
<dbReference type="Pfam" id="PF13193">
    <property type="entry name" value="AMP-binding_C"/>
    <property type="match status" value="1"/>
</dbReference>
<dbReference type="InterPro" id="IPR020845">
    <property type="entry name" value="AMP-binding_CS"/>
</dbReference>
<dbReference type="RefSeq" id="WP_166319396.1">
    <property type="nucleotide sequence ID" value="NZ_CP049866.1"/>
</dbReference>
<dbReference type="InterPro" id="IPR000873">
    <property type="entry name" value="AMP-dep_synth/lig_dom"/>
</dbReference>
<dbReference type="Gene3D" id="3.30.300.30">
    <property type="match status" value="1"/>
</dbReference>
<dbReference type="PROSITE" id="PS00455">
    <property type="entry name" value="AMP_BINDING"/>
    <property type="match status" value="1"/>
</dbReference>
<feature type="compositionally biased region" description="Polar residues" evidence="3">
    <location>
        <begin position="513"/>
        <end position="530"/>
    </location>
</feature>
<evidence type="ECO:0000313" key="7">
    <source>
        <dbReference type="Proteomes" id="UP000502035"/>
    </source>
</evidence>
<sequence>MSSSTLRATSVHGILEAAVEADPDAPAVSFVDGPGFTRQQLLTEVRRVAAGLAAAGVAPGDRIAILVGNRPEFLVTYLAVSSLGAVSVPINTAMRGDVLTYMLEMVGPCRLVVEAEYYDAVPQELAGAGTVLSTWWIPSREGDQLPVGALAFSDLREAEPLRDSHESGHAELLSILFTSGTTGPSKGVMWSHRTALAFSENATWVMGYTAQDTIYTCLPLFHINALFTAFLAGLQQGAPVVVSPRFSASRFWREITDSGATVTNMLGAMGAILWKQEPQPEESTHRLRLAMVVPFPKRDHIAFEQRFGMLINELYGSTDTSIPIGTPHGERRPGSCGRPAPGWEVALVDAMDEPVPAGVPGELVTRPSRPFVGQLGYWSQPDKTWEAHRNAWFHTGDMLIQDDDGWFYFQDRLKDALRVSGENVSSFEVEQVLSSHPAVAEVAVFGVPSDLGEDSVMACVVTESGHQLEPSDLVDFAAGRLPYFAVPRYVDLVDQLPKTSTQKIRKQELRSRGISTTTWDGGQRRSSSAR</sequence>
<gene>
    <name evidence="6" type="ORF">G7071_12890</name>
</gene>